<protein>
    <submittedName>
        <fullName evidence="1">Uncharacterized protein</fullName>
    </submittedName>
</protein>
<accession>A0A9Q1FCP9</accession>
<dbReference type="Proteomes" id="UP001152622">
    <property type="component" value="Chromosome 6"/>
</dbReference>
<organism evidence="1 2">
    <name type="scientific">Synaphobranchus kaupii</name>
    <name type="common">Kaup's arrowtooth eel</name>
    <dbReference type="NCBI Taxonomy" id="118154"/>
    <lineage>
        <taxon>Eukaryota</taxon>
        <taxon>Metazoa</taxon>
        <taxon>Chordata</taxon>
        <taxon>Craniata</taxon>
        <taxon>Vertebrata</taxon>
        <taxon>Euteleostomi</taxon>
        <taxon>Actinopterygii</taxon>
        <taxon>Neopterygii</taxon>
        <taxon>Teleostei</taxon>
        <taxon>Anguilliformes</taxon>
        <taxon>Synaphobranchidae</taxon>
        <taxon>Synaphobranchus</taxon>
    </lineage>
</organism>
<dbReference type="EMBL" id="JAINUF010000006">
    <property type="protein sequence ID" value="KAJ8355618.1"/>
    <property type="molecule type" value="Genomic_DNA"/>
</dbReference>
<keyword evidence="2" id="KW-1185">Reference proteome</keyword>
<name>A0A9Q1FCP9_SYNKA</name>
<reference evidence="1" key="1">
    <citation type="journal article" date="2023" name="Science">
        <title>Genome structures resolve the early diversification of teleost fishes.</title>
        <authorList>
            <person name="Parey E."/>
            <person name="Louis A."/>
            <person name="Montfort J."/>
            <person name="Bouchez O."/>
            <person name="Roques C."/>
            <person name="Iampietro C."/>
            <person name="Lluch J."/>
            <person name="Castinel A."/>
            <person name="Donnadieu C."/>
            <person name="Desvignes T."/>
            <person name="Floi Bucao C."/>
            <person name="Jouanno E."/>
            <person name="Wen M."/>
            <person name="Mejri S."/>
            <person name="Dirks R."/>
            <person name="Jansen H."/>
            <person name="Henkel C."/>
            <person name="Chen W.J."/>
            <person name="Zahm M."/>
            <person name="Cabau C."/>
            <person name="Klopp C."/>
            <person name="Thompson A.W."/>
            <person name="Robinson-Rechavi M."/>
            <person name="Braasch I."/>
            <person name="Lecointre G."/>
            <person name="Bobe J."/>
            <person name="Postlethwait J.H."/>
            <person name="Berthelot C."/>
            <person name="Roest Crollius H."/>
            <person name="Guiguen Y."/>
        </authorList>
    </citation>
    <scope>NUCLEOTIDE SEQUENCE</scope>
    <source>
        <strain evidence="1">WJC10195</strain>
    </source>
</reference>
<sequence>MHLPETVKISDPLVTRLPRFSIDMPAHGFRGDGVTVWSSRGEARSLRPASRNALMHLPETVKISDPLVTRLPRFSIDMPAHGFRGDGVTVWR</sequence>
<proteinExistence type="predicted"/>
<evidence type="ECO:0000313" key="2">
    <source>
        <dbReference type="Proteomes" id="UP001152622"/>
    </source>
</evidence>
<dbReference type="AlphaFoldDB" id="A0A9Q1FCP9"/>
<comment type="caution">
    <text evidence="1">The sequence shown here is derived from an EMBL/GenBank/DDBJ whole genome shotgun (WGS) entry which is preliminary data.</text>
</comment>
<evidence type="ECO:0000313" key="1">
    <source>
        <dbReference type="EMBL" id="KAJ8355618.1"/>
    </source>
</evidence>
<gene>
    <name evidence="1" type="ORF">SKAU_G00184120</name>
</gene>